<dbReference type="EMBL" id="DS547101">
    <property type="protein sequence ID" value="EDR08598.1"/>
    <property type="molecule type" value="Genomic_DNA"/>
</dbReference>
<reference evidence="1 2" key="1">
    <citation type="journal article" date="2008" name="Nature">
        <title>The genome of Laccaria bicolor provides insights into mycorrhizal symbiosis.</title>
        <authorList>
            <person name="Martin F."/>
            <person name="Aerts A."/>
            <person name="Ahren D."/>
            <person name="Brun A."/>
            <person name="Danchin E.G.J."/>
            <person name="Duchaussoy F."/>
            <person name="Gibon J."/>
            <person name="Kohler A."/>
            <person name="Lindquist E."/>
            <person name="Pereda V."/>
            <person name="Salamov A."/>
            <person name="Shapiro H.J."/>
            <person name="Wuyts J."/>
            <person name="Blaudez D."/>
            <person name="Buee M."/>
            <person name="Brokstein P."/>
            <person name="Canbaeck B."/>
            <person name="Cohen D."/>
            <person name="Courty P.E."/>
            <person name="Coutinho P.M."/>
            <person name="Delaruelle C."/>
            <person name="Detter J.C."/>
            <person name="Deveau A."/>
            <person name="DiFazio S."/>
            <person name="Duplessis S."/>
            <person name="Fraissinet-Tachet L."/>
            <person name="Lucic E."/>
            <person name="Frey-Klett P."/>
            <person name="Fourrey C."/>
            <person name="Feussner I."/>
            <person name="Gay G."/>
            <person name="Grimwood J."/>
            <person name="Hoegger P.J."/>
            <person name="Jain P."/>
            <person name="Kilaru S."/>
            <person name="Labbe J."/>
            <person name="Lin Y.C."/>
            <person name="Legue V."/>
            <person name="Le Tacon F."/>
            <person name="Marmeisse R."/>
            <person name="Melayah D."/>
            <person name="Montanini B."/>
            <person name="Muratet M."/>
            <person name="Nehls U."/>
            <person name="Niculita-Hirzel H."/>
            <person name="Oudot-Le Secq M.P."/>
            <person name="Peter M."/>
            <person name="Quesneville H."/>
            <person name="Rajashekar B."/>
            <person name="Reich M."/>
            <person name="Rouhier N."/>
            <person name="Schmutz J."/>
            <person name="Yin T."/>
            <person name="Chalot M."/>
            <person name="Henrissat B."/>
            <person name="Kuees U."/>
            <person name="Lucas S."/>
            <person name="Van de Peer Y."/>
            <person name="Podila G.K."/>
            <person name="Polle A."/>
            <person name="Pukkila P.J."/>
            <person name="Richardson P.M."/>
            <person name="Rouze P."/>
            <person name="Sanders I.R."/>
            <person name="Stajich J.E."/>
            <person name="Tunlid A."/>
            <person name="Tuskan G."/>
            <person name="Grigoriev I.V."/>
        </authorList>
    </citation>
    <scope>NUCLEOTIDE SEQUENCE [LARGE SCALE GENOMIC DNA]</scope>
    <source>
        <strain evidence="2">S238N-H82 / ATCC MYA-4686</strain>
    </source>
</reference>
<dbReference type="KEGG" id="lbc:LACBIDRAFT_296925"/>
<organism evidence="2">
    <name type="scientific">Laccaria bicolor (strain S238N-H82 / ATCC MYA-4686)</name>
    <name type="common">Bicoloured deceiver</name>
    <name type="synonym">Laccaria laccata var. bicolor</name>
    <dbReference type="NCBI Taxonomy" id="486041"/>
    <lineage>
        <taxon>Eukaryota</taxon>
        <taxon>Fungi</taxon>
        <taxon>Dikarya</taxon>
        <taxon>Basidiomycota</taxon>
        <taxon>Agaricomycotina</taxon>
        <taxon>Agaricomycetes</taxon>
        <taxon>Agaricomycetidae</taxon>
        <taxon>Agaricales</taxon>
        <taxon>Agaricineae</taxon>
        <taxon>Hydnangiaceae</taxon>
        <taxon>Laccaria</taxon>
    </lineage>
</organism>
<keyword evidence="2" id="KW-1185">Reference proteome</keyword>
<evidence type="ECO:0000313" key="2">
    <source>
        <dbReference type="Proteomes" id="UP000001194"/>
    </source>
</evidence>
<dbReference type="GeneID" id="6076429"/>
<protein>
    <submittedName>
        <fullName evidence="1">Predicted protein</fullName>
    </submittedName>
</protein>
<evidence type="ECO:0000313" key="1">
    <source>
        <dbReference type="EMBL" id="EDR08598.1"/>
    </source>
</evidence>
<dbReference type="AlphaFoldDB" id="B0D9K6"/>
<dbReference type="HOGENOM" id="CLU_3087625_0_0_1"/>
<gene>
    <name evidence="1" type="ORF">LACBIDRAFT_296925</name>
</gene>
<proteinExistence type="predicted"/>
<dbReference type="InParanoid" id="B0D9K6"/>
<accession>B0D9K6</accession>
<name>B0D9K6_LACBS</name>
<dbReference type="RefSeq" id="XP_001880823.1">
    <property type="nucleotide sequence ID" value="XM_001880788.1"/>
</dbReference>
<dbReference type="Proteomes" id="UP000001194">
    <property type="component" value="Unassembled WGS sequence"/>
</dbReference>
<sequence length="52" mass="5735">MLFYGILSSTGPPFSLTISQPHPSKSLKNSEGAWYSRLPVRSVADCTCHTHQ</sequence>